<protein>
    <submittedName>
        <fullName evidence="2">Bacillopeptidase F (M6 metalloprotease family)</fullName>
    </submittedName>
</protein>
<gene>
    <name evidence="2" type="ORF">JOC86_001594</name>
</gene>
<dbReference type="Proteomes" id="UP001646157">
    <property type="component" value="Unassembled WGS sequence"/>
</dbReference>
<organism evidence="2 3">
    <name type="scientific">Rossellomorea pakistanensis</name>
    <dbReference type="NCBI Taxonomy" id="992288"/>
    <lineage>
        <taxon>Bacteria</taxon>
        <taxon>Bacillati</taxon>
        <taxon>Bacillota</taxon>
        <taxon>Bacilli</taxon>
        <taxon>Bacillales</taxon>
        <taxon>Bacillaceae</taxon>
        <taxon>Rossellomorea</taxon>
    </lineage>
</organism>
<proteinExistence type="predicted"/>
<name>A0ABS2NB32_9BACI</name>
<comment type="caution">
    <text evidence="2">The sequence shown here is derived from an EMBL/GenBank/DDBJ whole genome shotgun (WGS) entry which is preliminary data.</text>
</comment>
<dbReference type="EMBL" id="JAFBDZ010000001">
    <property type="protein sequence ID" value="MBM7585057.1"/>
    <property type="molecule type" value="Genomic_DNA"/>
</dbReference>
<evidence type="ECO:0000313" key="3">
    <source>
        <dbReference type="Proteomes" id="UP001646157"/>
    </source>
</evidence>
<sequence>MNWKVLLPLFIVIVGIGFWIMYDSSVQSGEEVNKEKTKVENKVGQETSKGEINEEESVMKSIVNDEKLIEQLKEKGVIPKDATRGEIEEILKEYLRDKKIHPTTEDVKKKKEYINQLKEEIKNKGLNSIDGN</sequence>
<dbReference type="RefSeq" id="WP_205169815.1">
    <property type="nucleotide sequence ID" value="NZ_JAFBDZ010000001.1"/>
</dbReference>
<keyword evidence="3" id="KW-1185">Reference proteome</keyword>
<keyword evidence="2" id="KW-0378">Hydrolase</keyword>
<accession>A0ABS2NB32</accession>
<evidence type="ECO:0000256" key="1">
    <source>
        <dbReference type="SAM" id="MobiDB-lite"/>
    </source>
</evidence>
<keyword evidence="2" id="KW-0645">Protease</keyword>
<keyword evidence="2" id="KW-0482">Metalloprotease</keyword>
<feature type="region of interest" description="Disordered" evidence="1">
    <location>
        <begin position="30"/>
        <end position="52"/>
    </location>
</feature>
<evidence type="ECO:0000313" key="2">
    <source>
        <dbReference type="EMBL" id="MBM7585057.1"/>
    </source>
</evidence>
<reference evidence="2 3" key="1">
    <citation type="submission" date="2021-01" db="EMBL/GenBank/DDBJ databases">
        <title>Genomic Encyclopedia of Type Strains, Phase IV (KMG-IV): sequencing the most valuable type-strain genomes for metagenomic binning, comparative biology and taxonomic classification.</title>
        <authorList>
            <person name="Goeker M."/>
        </authorList>
    </citation>
    <scope>NUCLEOTIDE SEQUENCE [LARGE SCALE GENOMIC DNA]</scope>
    <source>
        <strain evidence="2 3">DSM 24834</strain>
    </source>
</reference>
<feature type="compositionally biased region" description="Basic and acidic residues" evidence="1">
    <location>
        <begin position="31"/>
        <end position="52"/>
    </location>
</feature>
<dbReference type="GO" id="GO:0008237">
    <property type="term" value="F:metallopeptidase activity"/>
    <property type="evidence" value="ECO:0007669"/>
    <property type="project" value="UniProtKB-KW"/>
</dbReference>